<dbReference type="Gene3D" id="1.10.10.10">
    <property type="entry name" value="Winged helix-like DNA-binding domain superfamily/Winged helix DNA-binding domain"/>
    <property type="match status" value="1"/>
</dbReference>
<proteinExistence type="predicted"/>
<dbReference type="InterPro" id="IPR036390">
    <property type="entry name" value="WH_DNA-bd_sf"/>
</dbReference>
<keyword evidence="3" id="KW-0804">Transcription</keyword>
<gene>
    <name evidence="6" type="primary">slyA</name>
    <name evidence="6" type="ORF">DSM104443_01573</name>
</gene>
<dbReference type="PROSITE" id="PS01117">
    <property type="entry name" value="HTH_MARR_1"/>
    <property type="match status" value="1"/>
</dbReference>
<dbReference type="SMART" id="SM00347">
    <property type="entry name" value="HTH_MARR"/>
    <property type="match status" value="1"/>
</dbReference>
<keyword evidence="4" id="KW-0812">Transmembrane</keyword>
<reference evidence="6 7" key="1">
    <citation type="submission" date="2020-04" db="EMBL/GenBank/DDBJ databases">
        <title>Usitatibacter rugosus gen. nov., sp. nov. and Usitatibacter palustris sp. nov., novel members of Usitatibacteraceae fam. nov. within the order Nitrosomonadales isolated from soil.</title>
        <authorList>
            <person name="Huber K.J."/>
            <person name="Neumann-Schaal M."/>
            <person name="Geppert A."/>
            <person name="Luckner M."/>
            <person name="Wanner G."/>
            <person name="Overmann J."/>
        </authorList>
    </citation>
    <scope>NUCLEOTIDE SEQUENCE [LARGE SCALE GENOMIC DNA]</scope>
    <source>
        <strain evidence="6 7">0125_3</strain>
    </source>
</reference>
<keyword evidence="4" id="KW-1133">Transmembrane helix</keyword>
<dbReference type="KEGG" id="uru:DSM104443_01573"/>
<dbReference type="InterPro" id="IPR036388">
    <property type="entry name" value="WH-like_DNA-bd_sf"/>
</dbReference>
<dbReference type="PANTHER" id="PTHR33164">
    <property type="entry name" value="TRANSCRIPTIONAL REGULATOR, MARR FAMILY"/>
    <property type="match status" value="1"/>
</dbReference>
<keyword evidence="4" id="KW-0472">Membrane</keyword>
<evidence type="ECO:0000256" key="2">
    <source>
        <dbReference type="ARBA" id="ARBA00023125"/>
    </source>
</evidence>
<dbReference type="PANTHER" id="PTHR33164:SF64">
    <property type="entry name" value="TRANSCRIPTIONAL REGULATOR SLYA"/>
    <property type="match status" value="1"/>
</dbReference>
<dbReference type="RefSeq" id="WP_171091074.1">
    <property type="nucleotide sequence ID" value="NZ_CP053069.1"/>
</dbReference>
<dbReference type="PRINTS" id="PR00598">
    <property type="entry name" value="HTHMARR"/>
</dbReference>
<evidence type="ECO:0000256" key="4">
    <source>
        <dbReference type="SAM" id="Phobius"/>
    </source>
</evidence>
<dbReference type="AlphaFoldDB" id="A0A6M4GT61"/>
<keyword evidence="2" id="KW-0238">DNA-binding</keyword>
<organism evidence="6 7">
    <name type="scientific">Usitatibacter rugosus</name>
    <dbReference type="NCBI Taxonomy" id="2732067"/>
    <lineage>
        <taxon>Bacteria</taxon>
        <taxon>Pseudomonadati</taxon>
        <taxon>Pseudomonadota</taxon>
        <taxon>Betaproteobacteria</taxon>
        <taxon>Nitrosomonadales</taxon>
        <taxon>Usitatibacteraceae</taxon>
        <taxon>Usitatibacter</taxon>
    </lineage>
</organism>
<protein>
    <submittedName>
        <fullName evidence="6">Transcriptional regulator SlyA</fullName>
    </submittedName>
</protein>
<evidence type="ECO:0000256" key="3">
    <source>
        <dbReference type="ARBA" id="ARBA00023163"/>
    </source>
</evidence>
<dbReference type="Proteomes" id="UP000501534">
    <property type="component" value="Chromosome"/>
</dbReference>
<feature type="domain" description="HTH marR-type" evidence="5">
    <location>
        <begin position="12"/>
        <end position="144"/>
    </location>
</feature>
<dbReference type="SUPFAM" id="SSF46785">
    <property type="entry name" value="Winged helix' DNA-binding domain"/>
    <property type="match status" value="1"/>
</dbReference>
<dbReference type="PROSITE" id="PS50995">
    <property type="entry name" value="HTH_MARR_2"/>
    <property type="match status" value="1"/>
</dbReference>
<dbReference type="Pfam" id="PF12802">
    <property type="entry name" value="MarR_2"/>
    <property type="match status" value="1"/>
</dbReference>
<dbReference type="GO" id="GO:0003677">
    <property type="term" value="F:DNA binding"/>
    <property type="evidence" value="ECO:0007669"/>
    <property type="project" value="UniProtKB-KW"/>
</dbReference>
<dbReference type="EMBL" id="CP053069">
    <property type="protein sequence ID" value="QJR10509.1"/>
    <property type="molecule type" value="Genomic_DNA"/>
</dbReference>
<dbReference type="InterPro" id="IPR039422">
    <property type="entry name" value="MarR/SlyA-like"/>
</dbReference>
<keyword evidence="7" id="KW-1185">Reference proteome</keyword>
<evidence type="ECO:0000259" key="5">
    <source>
        <dbReference type="PROSITE" id="PS50995"/>
    </source>
</evidence>
<dbReference type="GO" id="GO:0003700">
    <property type="term" value="F:DNA-binding transcription factor activity"/>
    <property type="evidence" value="ECO:0007669"/>
    <property type="project" value="InterPro"/>
</dbReference>
<dbReference type="GO" id="GO:0006950">
    <property type="term" value="P:response to stress"/>
    <property type="evidence" value="ECO:0007669"/>
    <property type="project" value="TreeGrafter"/>
</dbReference>
<dbReference type="InterPro" id="IPR023187">
    <property type="entry name" value="Tscrpt_reg_MarR-type_CS"/>
</dbReference>
<evidence type="ECO:0000313" key="6">
    <source>
        <dbReference type="EMBL" id="QJR10509.1"/>
    </source>
</evidence>
<feature type="transmembrane region" description="Helical" evidence="4">
    <location>
        <begin position="44"/>
        <end position="66"/>
    </location>
</feature>
<keyword evidence="1" id="KW-0805">Transcription regulation</keyword>
<dbReference type="InterPro" id="IPR000835">
    <property type="entry name" value="HTH_MarR-typ"/>
</dbReference>
<accession>A0A6M4GT61</accession>
<evidence type="ECO:0000256" key="1">
    <source>
        <dbReference type="ARBA" id="ARBA00023015"/>
    </source>
</evidence>
<name>A0A6M4GT61_9PROT</name>
<evidence type="ECO:0000313" key="7">
    <source>
        <dbReference type="Proteomes" id="UP000501534"/>
    </source>
</evidence>
<sequence>MSIYDPATYDFSTAVPPMLGRVRTAMLDALDERLAPLDLKTADYIVLAILANGGSATASTVCSFLAHDPGAMTRKIDVLESRGLVRRVRSDQDRRAIKLELTSEGKKLYPKALAIGVGVANDFLRGFSKAEVKTLESMLKRIHENSEVPATVEGKSP</sequence>